<comment type="caution">
    <text evidence="1">The sequence shown here is derived from an EMBL/GenBank/DDBJ whole genome shotgun (WGS) entry which is preliminary data.</text>
</comment>
<gene>
    <name evidence="1" type="ORF">CAP_8471</name>
</gene>
<sequence length="99" mass="11506">MTPKDFQQPHAIHQVIGTYEIPSHLSRQQFIELREALYRVYDLTMPAFRSGPRDALPEVRDAARSFLQLFPQVAEQPLLLYYQAAGREFFAWLRAIISA</sequence>
<evidence type="ECO:0000313" key="1">
    <source>
        <dbReference type="EMBL" id="EYF01317.1"/>
    </source>
</evidence>
<dbReference type="Proteomes" id="UP000019678">
    <property type="component" value="Unassembled WGS sequence"/>
</dbReference>
<accession>A0A017SX16</accession>
<proteinExistence type="predicted"/>
<organism evidence="1 2">
    <name type="scientific">Chondromyces apiculatus DSM 436</name>
    <dbReference type="NCBI Taxonomy" id="1192034"/>
    <lineage>
        <taxon>Bacteria</taxon>
        <taxon>Pseudomonadati</taxon>
        <taxon>Myxococcota</taxon>
        <taxon>Polyangia</taxon>
        <taxon>Polyangiales</taxon>
        <taxon>Polyangiaceae</taxon>
        <taxon>Chondromyces</taxon>
    </lineage>
</organism>
<dbReference type="EMBL" id="ASRX01000084">
    <property type="protein sequence ID" value="EYF01317.1"/>
    <property type="molecule type" value="Genomic_DNA"/>
</dbReference>
<dbReference type="AlphaFoldDB" id="A0A017SX16"/>
<reference evidence="1 2" key="1">
    <citation type="submission" date="2013-05" db="EMBL/GenBank/DDBJ databases">
        <title>Genome assembly of Chondromyces apiculatus DSM 436.</title>
        <authorList>
            <person name="Sharma G."/>
            <person name="Khatri I."/>
            <person name="Kaur C."/>
            <person name="Mayilraj S."/>
            <person name="Subramanian S."/>
        </authorList>
    </citation>
    <scope>NUCLEOTIDE SEQUENCE [LARGE SCALE GENOMIC DNA]</scope>
    <source>
        <strain evidence="1 2">DSM 436</strain>
    </source>
</reference>
<evidence type="ECO:0000313" key="2">
    <source>
        <dbReference type="Proteomes" id="UP000019678"/>
    </source>
</evidence>
<name>A0A017SX16_9BACT</name>
<protein>
    <submittedName>
        <fullName evidence="1">Uncharacterized protein</fullName>
    </submittedName>
</protein>
<keyword evidence="2" id="KW-1185">Reference proteome</keyword>